<protein>
    <submittedName>
        <fullName evidence="5">FAD binding domain-containing protein</fullName>
    </submittedName>
</protein>
<dbReference type="Gene3D" id="3.30.9.10">
    <property type="entry name" value="D-Amino Acid Oxidase, subunit A, domain 2"/>
    <property type="match status" value="1"/>
</dbReference>
<dbReference type="InterPro" id="IPR002938">
    <property type="entry name" value="FAD-bd"/>
</dbReference>
<dbReference type="InterPro" id="IPR050641">
    <property type="entry name" value="RIFMO-like"/>
</dbReference>
<dbReference type="Gene3D" id="3.40.30.120">
    <property type="match status" value="1"/>
</dbReference>
<keyword evidence="6" id="KW-1185">Reference proteome</keyword>
<feature type="domain" description="FAD-binding" evidence="4">
    <location>
        <begin position="11"/>
        <end position="379"/>
    </location>
</feature>
<evidence type="ECO:0000256" key="2">
    <source>
        <dbReference type="ARBA" id="ARBA00022827"/>
    </source>
</evidence>
<name>A0ABR4KI23_9EURO</name>
<dbReference type="InterPro" id="IPR036188">
    <property type="entry name" value="FAD/NAD-bd_sf"/>
</dbReference>
<dbReference type="EMBL" id="JBFXLU010000028">
    <property type="protein sequence ID" value="KAL2851932.1"/>
    <property type="molecule type" value="Genomic_DNA"/>
</dbReference>
<dbReference type="Gene3D" id="3.50.50.60">
    <property type="entry name" value="FAD/NAD(P)-binding domain"/>
    <property type="match status" value="1"/>
</dbReference>
<dbReference type="PRINTS" id="PR00420">
    <property type="entry name" value="RNGMNOXGNASE"/>
</dbReference>
<organism evidence="5 6">
    <name type="scientific">Aspergillus pseudoustus</name>
    <dbReference type="NCBI Taxonomy" id="1810923"/>
    <lineage>
        <taxon>Eukaryota</taxon>
        <taxon>Fungi</taxon>
        <taxon>Dikarya</taxon>
        <taxon>Ascomycota</taxon>
        <taxon>Pezizomycotina</taxon>
        <taxon>Eurotiomycetes</taxon>
        <taxon>Eurotiomycetidae</taxon>
        <taxon>Eurotiales</taxon>
        <taxon>Aspergillaceae</taxon>
        <taxon>Aspergillus</taxon>
        <taxon>Aspergillus subgen. Nidulantes</taxon>
    </lineage>
</organism>
<sequence length="583" mass="65389">MSTIHDLPEGTVLIAGGGPVGLILARVLSFYGVKSKLFERNETTTSWPKMDLTNPRSMELFRKIGLADELRKHGVPSHFDYNVLISTGLSRERPLTQWHLPSVDKFRKRIRETNDGTQPLEPWQRISQVIFERWLKGVCEDDPLIDLNYGFRVDAVEEDRTCVRTTVTNVKTGVSTTWRSAHVAGCDGASSQVRRSLNIPLEGGPIPARALLVHFKSSDLTRLHKQGRFWHIFFVGESGGFEGVIIAQDEKDTWTVHLFAPIDTKVEEFDPLETISRVLGGLYGKYEVNVDKILVSSIWTPHVAVARSWASQNQRVHLAGDAAHQNIPTGGYGMNMGIGDAFDLGWKLASVIEGEAGPGLLASYESERKPVAVRNVQRSREHFEVHGQLQRILAGGAPLCVDEDTEDGKDLRRQIHEYYQRHDGENRDLGIEMGYRYTSAVILRDGLLDRVEPPWSPRQYTPTTWPGSRIPHVFLSDGTPIFDRLGKNWTLLIFCDEDVGHQYLLCTARRLSLPLDQLSLSHETHAAGLFERKLVLVRPDHHAAWRGNVVGSLEAAETILRTVTGRLLPTGLNHDGIIRPQLA</sequence>
<dbReference type="Proteomes" id="UP001610446">
    <property type="component" value="Unassembled WGS sequence"/>
</dbReference>
<keyword evidence="2" id="KW-0274">FAD</keyword>
<keyword evidence="1" id="KW-0285">Flavoprotein</keyword>
<proteinExistence type="predicted"/>
<evidence type="ECO:0000256" key="1">
    <source>
        <dbReference type="ARBA" id="ARBA00022630"/>
    </source>
</evidence>
<evidence type="ECO:0000256" key="3">
    <source>
        <dbReference type="ARBA" id="ARBA00023002"/>
    </source>
</evidence>
<reference evidence="5 6" key="1">
    <citation type="submission" date="2024-07" db="EMBL/GenBank/DDBJ databases">
        <title>Section-level genome sequencing and comparative genomics of Aspergillus sections Usti and Cavernicolus.</title>
        <authorList>
            <consortium name="Lawrence Berkeley National Laboratory"/>
            <person name="Nybo J.L."/>
            <person name="Vesth T.C."/>
            <person name="Theobald S."/>
            <person name="Frisvad J.C."/>
            <person name="Larsen T.O."/>
            <person name="Kjaerboelling I."/>
            <person name="Rothschild-Mancinelli K."/>
            <person name="Lyhne E.K."/>
            <person name="Kogle M.E."/>
            <person name="Barry K."/>
            <person name="Clum A."/>
            <person name="Na H."/>
            <person name="Ledsgaard L."/>
            <person name="Lin J."/>
            <person name="Lipzen A."/>
            <person name="Kuo A."/>
            <person name="Riley R."/>
            <person name="Mondo S."/>
            <person name="Labutti K."/>
            <person name="Haridas S."/>
            <person name="Pangalinan J."/>
            <person name="Salamov A.A."/>
            <person name="Simmons B.A."/>
            <person name="Magnuson J.K."/>
            <person name="Chen J."/>
            <person name="Drula E."/>
            <person name="Henrissat B."/>
            <person name="Wiebenga A."/>
            <person name="Lubbers R.J."/>
            <person name="Gomes A.C."/>
            <person name="Makela M.R."/>
            <person name="Stajich J."/>
            <person name="Grigoriev I.V."/>
            <person name="Mortensen U.H."/>
            <person name="De Vries R.P."/>
            <person name="Baker S.E."/>
            <person name="Andersen M.R."/>
        </authorList>
    </citation>
    <scope>NUCLEOTIDE SEQUENCE [LARGE SCALE GENOMIC DNA]</scope>
    <source>
        <strain evidence="5 6">CBS 123904</strain>
    </source>
</reference>
<comment type="caution">
    <text evidence="5">The sequence shown here is derived from an EMBL/GenBank/DDBJ whole genome shotgun (WGS) entry which is preliminary data.</text>
</comment>
<gene>
    <name evidence="5" type="ORF">BJY01DRAFT_260486</name>
</gene>
<keyword evidence="3" id="KW-0560">Oxidoreductase</keyword>
<dbReference type="PANTHER" id="PTHR43004">
    <property type="entry name" value="TRK SYSTEM POTASSIUM UPTAKE PROTEIN"/>
    <property type="match status" value="1"/>
</dbReference>
<dbReference type="PANTHER" id="PTHR43004:SF21">
    <property type="entry name" value="FAD-BINDING DOMAIN-CONTAINING PROTEIN-RELATED"/>
    <property type="match status" value="1"/>
</dbReference>
<accession>A0ABR4KI23</accession>
<evidence type="ECO:0000259" key="4">
    <source>
        <dbReference type="Pfam" id="PF01494"/>
    </source>
</evidence>
<dbReference type="Pfam" id="PF21274">
    <property type="entry name" value="Rng_hyd_C"/>
    <property type="match status" value="1"/>
</dbReference>
<evidence type="ECO:0000313" key="5">
    <source>
        <dbReference type="EMBL" id="KAL2851932.1"/>
    </source>
</evidence>
<dbReference type="Pfam" id="PF01494">
    <property type="entry name" value="FAD_binding_3"/>
    <property type="match status" value="1"/>
</dbReference>
<evidence type="ECO:0000313" key="6">
    <source>
        <dbReference type="Proteomes" id="UP001610446"/>
    </source>
</evidence>
<dbReference type="SUPFAM" id="SSF51905">
    <property type="entry name" value="FAD/NAD(P)-binding domain"/>
    <property type="match status" value="1"/>
</dbReference>
<dbReference type="NCBIfam" id="NF004780">
    <property type="entry name" value="PRK06126.1"/>
    <property type="match status" value="1"/>
</dbReference>